<evidence type="ECO:0000256" key="1">
    <source>
        <dbReference type="ARBA" id="ARBA00004613"/>
    </source>
</evidence>
<evidence type="ECO:0000313" key="9">
    <source>
        <dbReference type="Proteomes" id="UP001163046"/>
    </source>
</evidence>
<proteinExistence type="inferred from homology"/>
<dbReference type="PROSITE" id="PS50277">
    <property type="entry name" value="GLYCO_HORMONE_ALPHA_3"/>
    <property type="match status" value="1"/>
</dbReference>
<reference evidence="8" key="1">
    <citation type="submission" date="2023-01" db="EMBL/GenBank/DDBJ databases">
        <title>Genome assembly of the deep-sea coral Lophelia pertusa.</title>
        <authorList>
            <person name="Herrera S."/>
            <person name="Cordes E."/>
        </authorList>
    </citation>
    <scope>NUCLEOTIDE SEQUENCE</scope>
    <source>
        <strain evidence="8">USNM1676648</strain>
        <tissue evidence="8">Polyp</tissue>
    </source>
</reference>
<keyword evidence="4" id="KW-0732">Signal</keyword>
<dbReference type="Proteomes" id="UP001163046">
    <property type="component" value="Unassembled WGS sequence"/>
</dbReference>
<evidence type="ECO:0000313" key="8">
    <source>
        <dbReference type="EMBL" id="KAJ7336547.1"/>
    </source>
</evidence>
<dbReference type="InterPro" id="IPR000476">
    <property type="entry name" value="Glyco_hormone"/>
</dbReference>
<feature type="domain" description="DAN" evidence="7">
    <location>
        <begin position="43"/>
        <end position="134"/>
    </location>
</feature>
<evidence type="ECO:0000256" key="6">
    <source>
        <dbReference type="ARBA" id="ARBA00023180"/>
    </source>
</evidence>
<comment type="subcellular location">
    <subcellularLocation>
        <location evidence="1">Secreted</location>
    </subcellularLocation>
</comment>
<accession>A0A9X0CH31</accession>
<evidence type="ECO:0000256" key="4">
    <source>
        <dbReference type="ARBA" id="ARBA00022729"/>
    </source>
</evidence>
<evidence type="ECO:0000256" key="5">
    <source>
        <dbReference type="ARBA" id="ARBA00023157"/>
    </source>
</evidence>
<name>A0A9X0CH31_9CNID</name>
<keyword evidence="3" id="KW-0964">Secreted</keyword>
<organism evidence="8 9">
    <name type="scientific">Desmophyllum pertusum</name>
    <dbReference type="NCBI Taxonomy" id="174260"/>
    <lineage>
        <taxon>Eukaryota</taxon>
        <taxon>Metazoa</taxon>
        <taxon>Cnidaria</taxon>
        <taxon>Anthozoa</taxon>
        <taxon>Hexacorallia</taxon>
        <taxon>Scleractinia</taxon>
        <taxon>Caryophylliina</taxon>
        <taxon>Caryophylliidae</taxon>
        <taxon>Desmophyllum</taxon>
    </lineage>
</organism>
<evidence type="ECO:0000256" key="2">
    <source>
        <dbReference type="ARBA" id="ARBA00009128"/>
    </source>
</evidence>
<dbReference type="GO" id="GO:0005179">
    <property type="term" value="F:hormone activity"/>
    <property type="evidence" value="ECO:0007669"/>
    <property type="project" value="InterPro"/>
</dbReference>
<keyword evidence="5" id="KW-1015">Disulfide bond</keyword>
<dbReference type="Gene3D" id="2.10.90.10">
    <property type="entry name" value="Cystine-knot cytokines"/>
    <property type="match status" value="1"/>
</dbReference>
<evidence type="ECO:0000256" key="3">
    <source>
        <dbReference type="ARBA" id="ARBA00022525"/>
    </source>
</evidence>
<gene>
    <name evidence="8" type="ORF">OS493_011760</name>
</gene>
<keyword evidence="9" id="KW-1185">Reference proteome</keyword>
<dbReference type="OrthoDB" id="5961912at2759"/>
<dbReference type="Pfam" id="PF03045">
    <property type="entry name" value="DAN"/>
    <property type="match status" value="1"/>
</dbReference>
<dbReference type="InterPro" id="IPR004133">
    <property type="entry name" value="DAN_dom"/>
</dbReference>
<evidence type="ECO:0000259" key="7">
    <source>
        <dbReference type="Pfam" id="PF03045"/>
    </source>
</evidence>
<dbReference type="EMBL" id="MU827782">
    <property type="protein sequence ID" value="KAJ7336547.1"/>
    <property type="molecule type" value="Genomic_DNA"/>
</dbReference>
<sequence length="140" mass="16256">MPILFRCSSTRHRRKIMPKCIRLAAIWLFVLAFQLFQHPSSSTLNCRLKRYKEVIEVEDGYNCKKTRVRFGMCVGVCNSYALPVPIKGDSNVPRFQTECECCAPKELLRRTIRFGDGCEKSIKIDQIRSCECKNCSRRDL</sequence>
<protein>
    <recommendedName>
        <fullName evidence="7">DAN domain-containing protein</fullName>
    </recommendedName>
</protein>
<dbReference type="InterPro" id="IPR029034">
    <property type="entry name" value="Cystine-knot_cytokine"/>
</dbReference>
<comment type="similarity">
    <text evidence="2">Belongs to the glycoprotein hormones subunit alpha family.</text>
</comment>
<comment type="caution">
    <text evidence="8">The sequence shown here is derived from an EMBL/GenBank/DDBJ whole genome shotgun (WGS) entry which is preliminary data.</text>
</comment>
<keyword evidence="6" id="KW-0325">Glycoprotein</keyword>
<dbReference type="AlphaFoldDB" id="A0A9X0CH31"/>
<dbReference type="GO" id="GO:0005576">
    <property type="term" value="C:extracellular region"/>
    <property type="evidence" value="ECO:0007669"/>
    <property type="project" value="UniProtKB-SubCell"/>
</dbReference>